<gene>
    <name evidence="2" type="ORF">APZ42_028218</name>
</gene>
<comment type="caution">
    <text evidence="2">The sequence shown here is derived from an EMBL/GenBank/DDBJ whole genome shotgun (WGS) entry which is preliminary data.</text>
</comment>
<sequence>MVNHIFKPILINFITYKNVELKTPEDVQEKGAVKVKKVAAIQKAPVKTKAKKRNIDIDNTKPVVNGSNSKKMKKNVELKAHEDVQGKRVVKVKKVTLQKGAEKIKVENQENDIDNTKPVVNGSSTEMIMKDVKLEPQEDVQEKRAVKGKKVAIQRGPEKPKEKKRKSDIDNTKPSVNGSNKKRIEKNVELKTQEDETRNPLSETITVSKLKSRPSKSVGNKIGKTKLRAAVNKKLPFN</sequence>
<feature type="compositionally biased region" description="Basic and acidic residues" evidence="1">
    <location>
        <begin position="185"/>
        <end position="198"/>
    </location>
</feature>
<dbReference type="EMBL" id="LRGB01002384">
    <property type="protein sequence ID" value="KZS07860.1"/>
    <property type="molecule type" value="Genomic_DNA"/>
</dbReference>
<dbReference type="AlphaFoldDB" id="A0A164QLH7"/>
<evidence type="ECO:0000313" key="3">
    <source>
        <dbReference type="Proteomes" id="UP000076858"/>
    </source>
</evidence>
<name>A0A164QLH7_9CRUS</name>
<evidence type="ECO:0000313" key="2">
    <source>
        <dbReference type="EMBL" id="KZS07860.1"/>
    </source>
</evidence>
<keyword evidence="3" id="KW-1185">Reference proteome</keyword>
<feature type="compositionally biased region" description="Polar residues" evidence="1">
    <location>
        <begin position="199"/>
        <end position="209"/>
    </location>
</feature>
<reference evidence="2 3" key="1">
    <citation type="submission" date="2016-03" db="EMBL/GenBank/DDBJ databases">
        <title>EvidentialGene: Evidence-directed Construction of Genes on Genomes.</title>
        <authorList>
            <person name="Gilbert D.G."/>
            <person name="Choi J.-H."/>
            <person name="Mockaitis K."/>
            <person name="Colbourne J."/>
            <person name="Pfrender M."/>
        </authorList>
    </citation>
    <scope>NUCLEOTIDE SEQUENCE [LARGE SCALE GENOMIC DNA]</scope>
    <source>
        <strain evidence="2 3">Xinb3</strain>
        <tissue evidence="2">Complete organism</tissue>
    </source>
</reference>
<accession>A0A164QLH7</accession>
<feature type="compositionally biased region" description="Basic and acidic residues" evidence="1">
    <location>
        <begin position="156"/>
        <end position="171"/>
    </location>
</feature>
<protein>
    <submittedName>
        <fullName evidence="2">Uncharacterized protein</fullName>
    </submittedName>
</protein>
<organism evidence="2 3">
    <name type="scientific">Daphnia magna</name>
    <dbReference type="NCBI Taxonomy" id="35525"/>
    <lineage>
        <taxon>Eukaryota</taxon>
        <taxon>Metazoa</taxon>
        <taxon>Ecdysozoa</taxon>
        <taxon>Arthropoda</taxon>
        <taxon>Crustacea</taxon>
        <taxon>Branchiopoda</taxon>
        <taxon>Diplostraca</taxon>
        <taxon>Cladocera</taxon>
        <taxon>Anomopoda</taxon>
        <taxon>Daphniidae</taxon>
        <taxon>Daphnia</taxon>
    </lineage>
</organism>
<proteinExistence type="predicted"/>
<feature type="region of interest" description="Disordered" evidence="1">
    <location>
        <begin position="129"/>
        <end position="225"/>
    </location>
</feature>
<dbReference type="Proteomes" id="UP000076858">
    <property type="component" value="Unassembled WGS sequence"/>
</dbReference>
<evidence type="ECO:0000256" key="1">
    <source>
        <dbReference type="SAM" id="MobiDB-lite"/>
    </source>
</evidence>
<feature type="compositionally biased region" description="Basic and acidic residues" evidence="1">
    <location>
        <begin position="129"/>
        <end position="145"/>
    </location>
</feature>